<dbReference type="PANTHER" id="PTHR38701">
    <property type="entry name" value="CHROMOSOME 8, WHOLE GENOME SHOTGUN SEQUENCE"/>
    <property type="match status" value="1"/>
</dbReference>
<feature type="compositionally biased region" description="Polar residues" evidence="2">
    <location>
        <begin position="32"/>
        <end position="107"/>
    </location>
</feature>
<feature type="compositionally biased region" description="Basic and acidic residues" evidence="2">
    <location>
        <begin position="167"/>
        <end position="179"/>
    </location>
</feature>
<dbReference type="AlphaFoldDB" id="A0A5C3M8T0"/>
<keyword evidence="1" id="KW-0175">Coiled coil</keyword>
<dbReference type="PANTHER" id="PTHR38701:SF1">
    <property type="entry name" value="UP-REGULATED DURING SEPTATION PROTEIN 1 DOMAIN-CONTAINING PROTEIN"/>
    <property type="match status" value="1"/>
</dbReference>
<reference evidence="3 4" key="1">
    <citation type="journal article" date="2019" name="Nat. Ecol. Evol.">
        <title>Megaphylogeny resolves global patterns of mushroom evolution.</title>
        <authorList>
            <person name="Varga T."/>
            <person name="Krizsan K."/>
            <person name="Foldi C."/>
            <person name="Dima B."/>
            <person name="Sanchez-Garcia M."/>
            <person name="Sanchez-Ramirez S."/>
            <person name="Szollosi G.J."/>
            <person name="Szarkandi J.G."/>
            <person name="Papp V."/>
            <person name="Albert L."/>
            <person name="Andreopoulos W."/>
            <person name="Angelini C."/>
            <person name="Antonin V."/>
            <person name="Barry K.W."/>
            <person name="Bougher N.L."/>
            <person name="Buchanan P."/>
            <person name="Buyck B."/>
            <person name="Bense V."/>
            <person name="Catcheside P."/>
            <person name="Chovatia M."/>
            <person name="Cooper J."/>
            <person name="Damon W."/>
            <person name="Desjardin D."/>
            <person name="Finy P."/>
            <person name="Geml J."/>
            <person name="Haridas S."/>
            <person name="Hughes K."/>
            <person name="Justo A."/>
            <person name="Karasinski D."/>
            <person name="Kautmanova I."/>
            <person name="Kiss B."/>
            <person name="Kocsube S."/>
            <person name="Kotiranta H."/>
            <person name="LaButti K.M."/>
            <person name="Lechner B.E."/>
            <person name="Liimatainen K."/>
            <person name="Lipzen A."/>
            <person name="Lukacs Z."/>
            <person name="Mihaltcheva S."/>
            <person name="Morgado L.N."/>
            <person name="Niskanen T."/>
            <person name="Noordeloos M.E."/>
            <person name="Ohm R.A."/>
            <person name="Ortiz-Santana B."/>
            <person name="Ovrebo C."/>
            <person name="Racz N."/>
            <person name="Riley R."/>
            <person name="Savchenko A."/>
            <person name="Shiryaev A."/>
            <person name="Soop K."/>
            <person name="Spirin V."/>
            <person name="Szebenyi C."/>
            <person name="Tomsovsky M."/>
            <person name="Tulloss R.E."/>
            <person name="Uehling J."/>
            <person name="Grigoriev I.V."/>
            <person name="Vagvolgyi C."/>
            <person name="Papp T."/>
            <person name="Martin F.M."/>
            <person name="Miettinen O."/>
            <person name="Hibbett D.S."/>
            <person name="Nagy L.G."/>
        </authorList>
    </citation>
    <scope>NUCLEOTIDE SEQUENCE [LARGE SCALE GENOMIC DNA]</scope>
    <source>
        <strain evidence="3 4">CBS 166.37</strain>
    </source>
</reference>
<organism evidence="3 4">
    <name type="scientific">Crucibulum laeve</name>
    <dbReference type="NCBI Taxonomy" id="68775"/>
    <lineage>
        <taxon>Eukaryota</taxon>
        <taxon>Fungi</taxon>
        <taxon>Dikarya</taxon>
        <taxon>Basidiomycota</taxon>
        <taxon>Agaricomycotina</taxon>
        <taxon>Agaricomycetes</taxon>
        <taxon>Agaricomycetidae</taxon>
        <taxon>Agaricales</taxon>
        <taxon>Agaricineae</taxon>
        <taxon>Nidulariaceae</taxon>
        <taxon>Crucibulum</taxon>
    </lineage>
</organism>
<dbReference type="Proteomes" id="UP000308652">
    <property type="component" value="Unassembled WGS sequence"/>
</dbReference>
<evidence type="ECO:0000256" key="1">
    <source>
        <dbReference type="SAM" id="Coils"/>
    </source>
</evidence>
<evidence type="ECO:0000256" key="2">
    <source>
        <dbReference type="SAM" id="MobiDB-lite"/>
    </source>
</evidence>
<feature type="region of interest" description="Disordered" evidence="2">
    <location>
        <begin position="594"/>
        <end position="629"/>
    </location>
</feature>
<protein>
    <submittedName>
        <fullName evidence="3">Uncharacterized protein</fullName>
    </submittedName>
</protein>
<gene>
    <name evidence="3" type="ORF">BDQ12DRAFT_645116</name>
</gene>
<sequence>MSSMQEGPTLKRKVAVKLTYNDPATTSSTSSHRATVTNLSRPSSPTKSTISAYSTASNNNFKPKAKVNSSATTRKIASTLSAHRSASSRNTASPVGTTVASTSSTPRAGSPAKLVATRVRNGALSPTFQPKAESTVGRSNLRPSTPNSVVGTLELRNRSLTTSSDALRSDSLRTSDASRSRHGSVSSLHHAVSFSALQSSNKSSLSPGPRTSPLEPLIIYDQESDHPPVRVKAKVSGMARYASESPAGSANSPSHLSTRLDNVRVRAPSISSGVSVQSSPPSSSPHTFYPITTATPAANPHRFAPSRPGSSSRGNTNSNHFQGFNQSYDDDARIHQGRLNATAKVDPAFIPLPPHSPPTSALSFSSHSSVSRSSVSYGAESAASQSSMPTTHQNGSPDNLHETLDNLVRYSAMNPREDNYSGDSGQDRETDVGHNNEERKIKAEAKSNRKIADLEITNRSLLAINASLETTKNRQAKEIRELRRKLRESRLILPPRDFKAVRSSLEHDDTVDEDEDEESEDGDEPVDGTGDETYKRINVMLDALLETGKRALETTLQDFPEGARGGAKVLTAEEVRSWRDSSGDMSDHEHETYSMAGVERGEEPRKPPLPSQVMIPNSDTSLTSEDEVEAMTLSSYLAPPSPKPPPILITDLA</sequence>
<feature type="compositionally biased region" description="Low complexity" evidence="2">
    <location>
        <begin position="269"/>
        <end position="285"/>
    </location>
</feature>
<feature type="compositionally biased region" description="Acidic residues" evidence="2">
    <location>
        <begin position="509"/>
        <end position="530"/>
    </location>
</feature>
<accession>A0A5C3M8T0</accession>
<name>A0A5C3M8T0_9AGAR</name>
<proteinExistence type="predicted"/>
<feature type="compositionally biased region" description="Polar residues" evidence="2">
    <location>
        <begin position="382"/>
        <end position="397"/>
    </location>
</feature>
<feature type="region of interest" description="Disordered" evidence="2">
    <location>
        <begin position="375"/>
        <end position="401"/>
    </location>
</feature>
<dbReference type="STRING" id="68775.A0A5C3M8T0"/>
<keyword evidence="4" id="KW-1185">Reference proteome</keyword>
<feature type="coiled-coil region" evidence="1">
    <location>
        <begin position="465"/>
        <end position="492"/>
    </location>
</feature>
<dbReference type="OrthoDB" id="2555519at2759"/>
<feature type="compositionally biased region" description="Basic and acidic residues" evidence="2">
    <location>
        <begin position="415"/>
        <end position="445"/>
    </location>
</feature>
<feature type="compositionally biased region" description="Polar residues" evidence="2">
    <location>
        <begin position="136"/>
        <end position="150"/>
    </location>
</feature>
<evidence type="ECO:0000313" key="4">
    <source>
        <dbReference type="Proteomes" id="UP000308652"/>
    </source>
</evidence>
<feature type="region of interest" description="Disordered" evidence="2">
    <location>
        <begin position="414"/>
        <end position="445"/>
    </location>
</feature>
<feature type="compositionally biased region" description="Polar residues" evidence="2">
    <location>
        <begin position="614"/>
        <end position="623"/>
    </location>
</feature>
<dbReference type="EMBL" id="ML213593">
    <property type="protein sequence ID" value="TFK41844.1"/>
    <property type="molecule type" value="Genomic_DNA"/>
</dbReference>
<feature type="region of interest" description="Disordered" evidence="2">
    <location>
        <begin position="634"/>
        <end position="653"/>
    </location>
</feature>
<feature type="region of interest" description="Disordered" evidence="2">
    <location>
        <begin position="1"/>
        <end position="184"/>
    </location>
</feature>
<feature type="compositionally biased region" description="Polar residues" evidence="2">
    <location>
        <begin position="308"/>
        <end position="327"/>
    </location>
</feature>
<feature type="region of interest" description="Disordered" evidence="2">
    <location>
        <begin position="269"/>
        <end position="327"/>
    </location>
</feature>
<feature type="region of interest" description="Disordered" evidence="2">
    <location>
        <begin position="501"/>
        <end position="533"/>
    </location>
</feature>
<evidence type="ECO:0000313" key="3">
    <source>
        <dbReference type="EMBL" id="TFK41844.1"/>
    </source>
</evidence>